<dbReference type="Gene3D" id="1.20.5.190">
    <property type="match status" value="1"/>
</dbReference>
<organism evidence="3 4">
    <name type="scientific">Neogobius melanostomus</name>
    <name type="common">round goby</name>
    <dbReference type="NCBI Taxonomy" id="47308"/>
    <lineage>
        <taxon>Eukaryota</taxon>
        <taxon>Metazoa</taxon>
        <taxon>Chordata</taxon>
        <taxon>Craniata</taxon>
        <taxon>Vertebrata</taxon>
        <taxon>Euteleostomi</taxon>
        <taxon>Actinopterygii</taxon>
        <taxon>Neopterygii</taxon>
        <taxon>Teleostei</taxon>
        <taxon>Neoteleostei</taxon>
        <taxon>Acanthomorphata</taxon>
        <taxon>Gobiaria</taxon>
        <taxon>Gobiiformes</taxon>
        <taxon>Gobioidei</taxon>
        <taxon>Gobiidae</taxon>
        <taxon>Benthophilinae</taxon>
        <taxon>Neogobiini</taxon>
        <taxon>Neogobius</taxon>
    </lineage>
</organism>
<dbReference type="Proteomes" id="UP000694523">
    <property type="component" value="Unplaced"/>
</dbReference>
<name>A0A8C6TP80_9GOBI</name>
<feature type="compositionally biased region" description="Basic and acidic residues" evidence="1">
    <location>
        <begin position="82"/>
        <end position="104"/>
    </location>
</feature>
<dbReference type="SMART" id="SM00015">
    <property type="entry name" value="IQ"/>
    <property type="match status" value="1"/>
</dbReference>
<dbReference type="Pfam" id="PF00612">
    <property type="entry name" value="IQ"/>
    <property type="match status" value="1"/>
</dbReference>
<dbReference type="PROSITE" id="PS00413">
    <property type="entry name" value="NEUROMODULIN_2"/>
    <property type="match status" value="1"/>
</dbReference>
<feature type="compositionally biased region" description="Basic and acidic residues" evidence="1">
    <location>
        <begin position="151"/>
        <end position="169"/>
    </location>
</feature>
<protein>
    <submittedName>
        <fullName evidence="3">Growth associated protein 43</fullName>
    </submittedName>
</protein>
<evidence type="ECO:0000313" key="3">
    <source>
        <dbReference type="Ensembl" id="ENSNMLP00000022246.1"/>
    </source>
</evidence>
<dbReference type="InterPro" id="IPR033137">
    <property type="entry name" value="Neuromodulin_P_site"/>
</dbReference>
<feature type="compositionally biased region" description="Low complexity" evidence="1">
    <location>
        <begin position="67"/>
        <end position="77"/>
    </location>
</feature>
<dbReference type="Ensembl" id="ENSNMLT00000024918.1">
    <property type="protein sequence ID" value="ENSNMLP00000022246.1"/>
    <property type="gene ID" value="ENSNMLG00000014400.1"/>
</dbReference>
<feature type="region of interest" description="Disordered" evidence="1">
    <location>
        <begin position="14"/>
        <end position="213"/>
    </location>
</feature>
<dbReference type="AlphaFoldDB" id="A0A8C6TP80"/>
<sequence length="242" mass="26709">MLCCVLLVHFVEKNEDADQKIEQDGTANKPEENKAHKAATKIQASFRGHITRKKMKDGEEEQEEEVPVNGEEIVNGIEEGEEAKSTEEGNEDAPAKESKKEESQAKSPAAEKPPAKEEPKVEEKVEEKPKEVEVEPPAAKSPTTAPPAPVSEEKAEEQKSEEKTEDRQADVPAAVSPTADKEEPNQTKEGNALLSSRMNTQHKTSTGKDVSVSKITPHSGFFVRMQKKRTLFPPNCNTDQDK</sequence>
<feature type="domain" description="Neuromodulin N-terminal" evidence="2">
    <location>
        <begin position="2"/>
        <end position="32"/>
    </location>
</feature>
<keyword evidence="4" id="KW-1185">Reference proteome</keyword>
<reference evidence="3" key="1">
    <citation type="submission" date="2025-08" db="UniProtKB">
        <authorList>
            <consortium name="Ensembl"/>
        </authorList>
    </citation>
    <scope>IDENTIFICATION</scope>
</reference>
<dbReference type="Pfam" id="PF10580">
    <property type="entry name" value="Neuromodulin_N"/>
    <property type="match status" value="1"/>
</dbReference>
<evidence type="ECO:0000256" key="1">
    <source>
        <dbReference type="SAM" id="MobiDB-lite"/>
    </source>
</evidence>
<feature type="compositionally biased region" description="Polar residues" evidence="1">
    <location>
        <begin position="187"/>
        <end position="213"/>
    </location>
</feature>
<reference evidence="3" key="2">
    <citation type="submission" date="2025-09" db="UniProtKB">
        <authorList>
            <consortium name="Ensembl"/>
        </authorList>
    </citation>
    <scope>IDENTIFICATION</scope>
</reference>
<dbReference type="CDD" id="cd23767">
    <property type="entry name" value="IQCD"/>
    <property type="match status" value="1"/>
</dbReference>
<dbReference type="PROSITE" id="PS50096">
    <property type="entry name" value="IQ"/>
    <property type="match status" value="1"/>
</dbReference>
<dbReference type="InterPro" id="IPR000048">
    <property type="entry name" value="IQ_motif_EF-hand-BS"/>
</dbReference>
<accession>A0A8C6TP80</accession>
<feature type="compositionally biased region" description="Basic and acidic residues" evidence="1">
    <location>
        <begin position="113"/>
        <end position="133"/>
    </location>
</feature>
<evidence type="ECO:0000259" key="2">
    <source>
        <dbReference type="Pfam" id="PF10580"/>
    </source>
</evidence>
<feature type="compositionally biased region" description="Basic and acidic residues" evidence="1">
    <location>
        <begin position="14"/>
        <end position="35"/>
    </location>
</feature>
<evidence type="ECO:0000313" key="4">
    <source>
        <dbReference type="Proteomes" id="UP000694523"/>
    </source>
</evidence>
<proteinExistence type="predicted"/>
<dbReference type="InterPro" id="IPR018947">
    <property type="entry name" value="Neuromodulin_N"/>
</dbReference>